<dbReference type="Proteomes" id="UP000249354">
    <property type="component" value="Unassembled WGS sequence"/>
</dbReference>
<proteinExistence type="predicted"/>
<sequence>MNATSDLEVLKSLETLEGLITGGIKKAEDLLQDVWDEETFTQVRSELVQTRAELQQSRSTLIKNQHKSQQERESLESVLAEALAQRTALEQSGSEYKQLYFDISKQAQRGQACLSSLTSSIQNAEQANTQINATLEQVEVVQQKVSAVDQKYQETVQLKTQITEIVERMGDYNSFEALILSLKTATAKLQDEQVAAQTRLQVALEPTDRKINRLIMAQCAPWWWPSNWWWKTKVSFTAKRMATERSSMKQLL</sequence>
<organism evidence="1 2">
    <name type="scientific">Leptolyngbya foveolarum</name>
    <dbReference type="NCBI Taxonomy" id="47253"/>
    <lineage>
        <taxon>Bacteria</taxon>
        <taxon>Bacillati</taxon>
        <taxon>Cyanobacteriota</taxon>
        <taxon>Cyanophyceae</taxon>
        <taxon>Leptolyngbyales</taxon>
        <taxon>Leptolyngbyaceae</taxon>
        <taxon>Leptolyngbya group</taxon>
        <taxon>Leptolyngbya</taxon>
    </lineage>
</organism>
<dbReference type="AlphaFoldDB" id="A0A2W4U2A2"/>
<reference evidence="1 2" key="2">
    <citation type="submission" date="2018-06" db="EMBL/GenBank/DDBJ databases">
        <title>Metagenomic assembly of (sub)arctic Cyanobacteria and their associated microbiome from non-axenic cultures.</title>
        <authorList>
            <person name="Baurain D."/>
        </authorList>
    </citation>
    <scope>NUCLEOTIDE SEQUENCE [LARGE SCALE GENOMIC DNA]</scope>
    <source>
        <strain evidence="1">ULC129bin1</strain>
    </source>
</reference>
<dbReference type="EMBL" id="QBMC01000185">
    <property type="protein sequence ID" value="PZO11409.1"/>
    <property type="molecule type" value="Genomic_DNA"/>
</dbReference>
<evidence type="ECO:0000313" key="2">
    <source>
        <dbReference type="Proteomes" id="UP000249354"/>
    </source>
</evidence>
<accession>A0A2W4U2A2</accession>
<reference evidence="2" key="1">
    <citation type="submission" date="2018-04" db="EMBL/GenBank/DDBJ databases">
        <authorList>
            <person name="Cornet L."/>
        </authorList>
    </citation>
    <scope>NUCLEOTIDE SEQUENCE [LARGE SCALE GENOMIC DNA]</scope>
</reference>
<gene>
    <name evidence="1" type="ORF">DCF25_19465</name>
</gene>
<comment type="caution">
    <text evidence="1">The sequence shown here is derived from an EMBL/GenBank/DDBJ whole genome shotgun (WGS) entry which is preliminary data.</text>
</comment>
<protein>
    <submittedName>
        <fullName evidence="1">Uncharacterized protein</fullName>
    </submittedName>
</protein>
<evidence type="ECO:0000313" key="1">
    <source>
        <dbReference type="EMBL" id="PZO11409.1"/>
    </source>
</evidence>
<name>A0A2W4U2A2_9CYAN</name>